<reference evidence="1 2" key="1">
    <citation type="journal article" date="2012" name="J. Bacteriol.">
        <title>Genome sequence of the pathogenic Herbaspirillum seropedicae strain Os34, isolated from rice roots.</title>
        <authorList>
            <person name="Ye W."/>
            <person name="Ye S."/>
            <person name="Liu J."/>
            <person name="Chang S."/>
            <person name="Chen M."/>
            <person name="Zhu B."/>
            <person name="Guo L."/>
            <person name="An Q."/>
        </authorList>
    </citation>
    <scope>NUCLEOTIDE SEQUENCE [LARGE SCALE GENOMIC DNA]</scope>
    <source>
        <strain evidence="1 2">Os34</strain>
    </source>
</reference>
<organism evidence="1 2">
    <name type="scientific">Herbaspirillum rubrisubalbicans Os34</name>
    <dbReference type="NCBI Taxonomy" id="1235827"/>
    <lineage>
        <taxon>Bacteria</taxon>
        <taxon>Pseudomonadati</taxon>
        <taxon>Pseudomonadota</taxon>
        <taxon>Betaproteobacteria</taxon>
        <taxon>Burkholderiales</taxon>
        <taxon>Oxalobacteraceae</taxon>
        <taxon>Herbaspirillum</taxon>
    </lineage>
</organism>
<dbReference type="EMBL" id="CP008956">
    <property type="protein sequence ID" value="QJQ03730.1"/>
    <property type="molecule type" value="Genomic_DNA"/>
</dbReference>
<evidence type="ECO:0000313" key="2">
    <source>
        <dbReference type="Proteomes" id="UP000501648"/>
    </source>
</evidence>
<gene>
    <name evidence="1" type="ORF">C798_26835</name>
</gene>
<name>A0A6M4A0S1_9BURK</name>
<proteinExistence type="predicted"/>
<accession>A0A6M4A0S1</accession>
<protein>
    <submittedName>
        <fullName evidence="1">Uncharacterized protein</fullName>
    </submittedName>
</protein>
<sequence>MAVSIASGSQIKQCEQERGRCAVQKMARGQKMRTAFVQEGIKAGKLLVIILIGLESGLGAA</sequence>
<evidence type="ECO:0000313" key="1">
    <source>
        <dbReference type="EMBL" id="QJQ03730.1"/>
    </source>
</evidence>
<dbReference type="Proteomes" id="UP000501648">
    <property type="component" value="Chromosome"/>
</dbReference>
<dbReference type="AlphaFoldDB" id="A0A6M4A0S1"/>